<evidence type="ECO:0000256" key="1">
    <source>
        <dbReference type="SAM" id="MobiDB-lite"/>
    </source>
</evidence>
<reference evidence="2" key="1">
    <citation type="submission" date="2014-09" db="EMBL/GenBank/DDBJ databases">
        <authorList>
            <person name="Magalhaes I.L.F."/>
            <person name="Oliveira U."/>
            <person name="Santos F.R."/>
            <person name="Vidigal T.H.D.A."/>
            <person name="Brescovit A.D."/>
            <person name="Santos A.J."/>
        </authorList>
    </citation>
    <scope>NUCLEOTIDE SEQUENCE</scope>
    <source>
        <tissue evidence="2">Shoot tissue taken approximately 20 cm above the soil surface</tissue>
    </source>
</reference>
<organism evidence="2">
    <name type="scientific">Arundo donax</name>
    <name type="common">Giant reed</name>
    <name type="synonym">Donax arundinaceus</name>
    <dbReference type="NCBI Taxonomy" id="35708"/>
    <lineage>
        <taxon>Eukaryota</taxon>
        <taxon>Viridiplantae</taxon>
        <taxon>Streptophyta</taxon>
        <taxon>Embryophyta</taxon>
        <taxon>Tracheophyta</taxon>
        <taxon>Spermatophyta</taxon>
        <taxon>Magnoliopsida</taxon>
        <taxon>Liliopsida</taxon>
        <taxon>Poales</taxon>
        <taxon>Poaceae</taxon>
        <taxon>PACMAD clade</taxon>
        <taxon>Arundinoideae</taxon>
        <taxon>Arundineae</taxon>
        <taxon>Arundo</taxon>
    </lineage>
</organism>
<feature type="region of interest" description="Disordered" evidence="1">
    <location>
        <begin position="153"/>
        <end position="177"/>
    </location>
</feature>
<reference evidence="2" key="2">
    <citation type="journal article" date="2015" name="Data Brief">
        <title>Shoot transcriptome of the giant reed, Arundo donax.</title>
        <authorList>
            <person name="Barrero R.A."/>
            <person name="Guerrero F.D."/>
            <person name="Moolhuijzen P."/>
            <person name="Goolsby J.A."/>
            <person name="Tidwell J."/>
            <person name="Bellgard S.E."/>
            <person name="Bellgard M.I."/>
        </authorList>
    </citation>
    <scope>NUCLEOTIDE SEQUENCE</scope>
    <source>
        <tissue evidence="2">Shoot tissue taken approximately 20 cm above the soil surface</tissue>
    </source>
</reference>
<sequence length="192" mass="20233">MPASFGKWTAAGAGDGLSWIWWSAKNLEKTLSAPAAGLPARGSAGRKSSQTSPTSVLGADLYLSNPDVVIAGCTGRFKSLDTGEPYITSRGRLKSEFQLRTRSYPLHDLYSTSFKNSVRQQGGPDPEAFSRPRTLRPAPWFSRCSYAAGGALPETAGPYPGPPGVGLQDPPGGSSRLRRGFEAVASLARGGC</sequence>
<accession>A0A0A8ZRI3</accession>
<protein>
    <submittedName>
        <fullName evidence="2">Uncharacterized protein</fullName>
    </submittedName>
</protein>
<dbReference type="EMBL" id="GBRH01257597">
    <property type="protein sequence ID" value="JAD40298.1"/>
    <property type="molecule type" value="Transcribed_RNA"/>
</dbReference>
<proteinExistence type="predicted"/>
<name>A0A0A8ZRI3_ARUDO</name>
<dbReference type="AlphaFoldDB" id="A0A0A8ZRI3"/>
<evidence type="ECO:0000313" key="2">
    <source>
        <dbReference type="EMBL" id="JAD40298.1"/>
    </source>
</evidence>